<dbReference type="InterPro" id="IPR029068">
    <property type="entry name" value="Glyas_Bleomycin-R_OHBP_Dase"/>
</dbReference>
<dbReference type="Gene3D" id="3.10.180.10">
    <property type="entry name" value="2,3-Dihydroxybiphenyl 1,2-Dioxygenase, domain 1"/>
    <property type="match status" value="1"/>
</dbReference>
<keyword evidence="3" id="KW-1185">Reference proteome</keyword>
<dbReference type="EMBL" id="QJVJ01000006">
    <property type="protein sequence ID" value="PYI53737.1"/>
    <property type="molecule type" value="Genomic_DNA"/>
</dbReference>
<comment type="caution">
    <text evidence="2">The sequence shown here is derived from an EMBL/GenBank/DDBJ whole genome shotgun (WGS) entry which is preliminary data.</text>
</comment>
<name>A0A2V5KQX7_9BACL</name>
<evidence type="ECO:0000259" key="1">
    <source>
        <dbReference type="Pfam" id="PF00903"/>
    </source>
</evidence>
<organism evidence="2 3">
    <name type="scientific">Paenibacillus flagellatus</name>
    <dbReference type="NCBI Taxonomy" id="2211139"/>
    <lineage>
        <taxon>Bacteria</taxon>
        <taxon>Bacillati</taxon>
        <taxon>Bacillota</taxon>
        <taxon>Bacilli</taxon>
        <taxon>Bacillales</taxon>
        <taxon>Paenibacillaceae</taxon>
        <taxon>Paenibacillus</taxon>
    </lineage>
</organism>
<dbReference type="Proteomes" id="UP000247476">
    <property type="component" value="Unassembled WGS sequence"/>
</dbReference>
<reference evidence="2 3" key="1">
    <citation type="submission" date="2018-05" db="EMBL/GenBank/DDBJ databases">
        <title>Paenibacillus flagellatus sp. nov., isolated from selenium mineral soil.</title>
        <authorList>
            <person name="Dai X."/>
        </authorList>
    </citation>
    <scope>NUCLEOTIDE SEQUENCE [LARGE SCALE GENOMIC DNA]</scope>
    <source>
        <strain evidence="2 3">DXL2</strain>
    </source>
</reference>
<evidence type="ECO:0000313" key="2">
    <source>
        <dbReference type="EMBL" id="PYI53737.1"/>
    </source>
</evidence>
<proteinExistence type="predicted"/>
<dbReference type="AlphaFoldDB" id="A0A2V5KQX7"/>
<sequence>MTDAQANDIRLTGPTVVLPTADLDRARTLYEKLGFHAEYIGGPISHLHMTRSSVTLLLHPVADPGWVRPNSSIEGGLYFDVFCYAGDGGQLKRLYEECLAAGAEIARDPSWNEGWSEFVIRDADGYRIAFGG</sequence>
<dbReference type="InterPro" id="IPR004360">
    <property type="entry name" value="Glyas_Fos-R_dOase_dom"/>
</dbReference>
<feature type="domain" description="Glyoxalase/fosfomycin resistance/dioxygenase" evidence="1">
    <location>
        <begin position="16"/>
        <end position="130"/>
    </location>
</feature>
<protein>
    <submittedName>
        <fullName evidence="2">Bleomycin resistance protein</fullName>
    </submittedName>
</protein>
<accession>A0A2V5KQX7</accession>
<evidence type="ECO:0000313" key="3">
    <source>
        <dbReference type="Proteomes" id="UP000247476"/>
    </source>
</evidence>
<dbReference type="Pfam" id="PF00903">
    <property type="entry name" value="Glyoxalase"/>
    <property type="match status" value="1"/>
</dbReference>
<dbReference type="RefSeq" id="WP_110840727.1">
    <property type="nucleotide sequence ID" value="NZ_QJVJ01000006.1"/>
</dbReference>
<dbReference type="OrthoDB" id="194298at2"/>
<dbReference type="SUPFAM" id="SSF54593">
    <property type="entry name" value="Glyoxalase/Bleomycin resistance protein/Dihydroxybiphenyl dioxygenase"/>
    <property type="match status" value="1"/>
</dbReference>
<gene>
    <name evidence="2" type="ORF">DLM86_14305</name>
</gene>